<dbReference type="EMBL" id="FVGW01000016">
    <property type="protein sequence ID" value="SKM83814.1"/>
    <property type="molecule type" value="Genomic_DNA"/>
</dbReference>
<reference evidence="1 2" key="1">
    <citation type="submission" date="2016-11" db="EMBL/GenBank/DDBJ databases">
        <authorList>
            <consortium name="Pathogen Informatics"/>
        </authorList>
    </citation>
    <scope>NUCLEOTIDE SEQUENCE [LARGE SCALE GENOMIC DNA]</scope>
    <source>
        <strain evidence="1 2">911</strain>
    </source>
</reference>
<name>A0A1T8TTJ2_9MYCO</name>
<dbReference type="Proteomes" id="UP000190074">
    <property type="component" value="Unassembled WGS sequence"/>
</dbReference>
<sequence>MNTMASVNTVTADEVYNVVSAAGYGDQFAAFDPVSGAVYTVYWTESGDLVGESSPTLLDSGELQRDLVDFTRTPLPLIVWFPAGDPAGWQEMIDHLNTDE</sequence>
<gene>
    <name evidence="1" type="ORF">SAMEA2259716_05245</name>
</gene>
<accession>A0A1T8TTJ2</accession>
<dbReference type="AlphaFoldDB" id="A0A1T8TTJ2"/>
<organism evidence="1 2">
    <name type="scientific">Mycobacteroides abscessus subsp. massiliense</name>
    <dbReference type="NCBI Taxonomy" id="1962118"/>
    <lineage>
        <taxon>Bacteria</taxon>
        <taxon>Bacillati</taxon>
        <taxon>Actinomycetota</taxon>
        <taxon>Actinomycetes</taxon>
        <taxon>Mycobacteriales</taxon>
        <taxon>Mycobacteriaceae</taxon>
        <taxon>Mycobacteroides</taxon>
        <taxon>Mycobacteroides abscessus</taxon>
    </lineage>
</organism>
<proteinExistence type="predicted"/>
<protein>
    <submittedName>
        <fullName evidence="1">Uncharacterized protein</fullName>
    </submittedName>
</protein>
<evidence type="ECO:0000313" key="1">
    <source>
        <dbReference type="EMBL" id="SKM83814.1"/>
    </source>
</evidence>
<evidence type="ECO:0000313" key="2">
    <source>
        <dbReference type="Proteomes" id="UP000190074"/>
    </source>
</evidence>